<dbReference type="Proteomes" id="UP001597478">
    <property type="component" value="Unassembled WGS sequence"/>
</dbReference>
<name>A0ABW5W802_9PSEU</name>
<accession>A0ABW5W802</accession>
<protein>
    <submittedName>
        <fullName evidence="2">Uncharacterized protein</fullName>
    </submittedName>
</protein>
<keyword evidence="1" id="KW-1133">Transmembrane helix</keyword>
<evidence type="ECO:0000313" key="2">
    <source>
        <dbReference type="EMBL" id="MFD2798713.1"/>
    </source>
</evidence>
<sequence length="117" mass="12472">MLLVLLGVLVLAIGLGLVRYRQARGYRSTPYRPPLLGRLGRVVGGTLAALTGVIVSISALSSGAQDGSVWLLQLALPIALLVAGARLLLLWLRGRALPRRPVPRQEPEPRPVSHSGD</sequence>
<organism evidence="2 3">
    <name type="scientific">Prauserella oleivorans</name>
    <dbReference type="NCBI Taxonomy" id="1478153"/>
    <lineage>
        <taxon>Bacteria</taxon>
        <taxon>Bacillati</taxon>
        <taxon>Actinomycetota</taxon>
        <taxon>Actinomycetes</taxon>
        <taxon>Pseudonocardiales</taxon>
        <taxon>Pseudonocardiaceae</taxon>
        <taxon>Prauserella</taxon>
    </lineage>
</organism>
<feature type="transmembrane region" description="Helical" evidence="1">
    <location>
        <begin position="69"/>
        <end position="92"/>
    </location>
</feature>
<keyword evidence="3" id="KW-1185">Reference proteome</keyword>
<gene>
    <name evidence="2" type="ORF">ACFS2C_04825</name>
</gene>
<proteinExistence type="predicted"/>
<feature type="transmembrane region" description="Helical" evidence="1">
    <location>
        <begin position="39"/>
        <end position="57"/>
    </location>
</feature>
<keyword evidence="1" id="KW-0812">Transmembrane</keyword>
<comment type="caution">
    <text evidence="2">The sequence shown here is derived from an EMBL/GenBank/DDBJ whole genome shotgun (WGS) entry which is preliminary data.</text>
</comment>
<evidence type="ECO:0000256" key="1">
    <source>
        <dbReference type="SAM" id="Phobius"/>
    </source>
</evidence>
<evidence type="ECO:0000313" key="3">
    <source>
        <dbReference type="Proteomes" id="UP001597478"/>
    </source>
</evidence>
<reference evidence="3" key="1">
    <citation type="journal article" date="2019" name="Int. J. Syst. Evol. Microbiol.">
        <title>The Global Catalogue of Microorganisms (GCM) 10K type strain sequencing project: providing services to taxonomists for standard genome sequencing and annotation.</title>
        <authorList>
            <consortium name="The Broad Institute Genomics Platform"/>
            <consortium name="The Broad Institute Genome Sequencing Center for Infectious Disease"/>
            <person name="Wu L."/>
            <person name="Ma J."/>
        </authorList>
    </citation>
    <scope>NUCLEOTIDE SEQUENCE [LARGE SCALE GENOMIC DNA]</scope>
    <source>
        <strain evidence="3">IBRC-M 10906</strain>
    </source>
</reference>
<dbReference type="RefSeq" id="WP_377388742.1">
    <property type="nucleotide sequence ID" value="NZ_JBHSAN010000014.1"/>
</dbReference>
<keyword evidence="1" id="KW-0472">Membrane</keyword>
<dbReference type="EMBL" id="JBHUOF010000005">
    <property type="protein sequence ID" value="MFD2798713.1"/>
    <property type="molecule type" value="Genomic_DNA"/>
</dbReference>